<dbReference type="AlphaFoldDB" id="A0A0A9HHG3"/>
<reference evidence="2" key="2">
    <citation type="journal article" date="2015" name="Data Brief">
        <title>Shoot transcriptome of the giant reed, Arundo donax.</title>
        <authorList>
            <person name="Barrero R.A."/>
            <person name="Guerrero F.D."/>
            <person name="Moolhuijzen P."/>
            <person name="Goolsby J.A."/>
            <person name="Tidwell J."/>
            <person name="Bellgard S.E."/>
            <person name="Bellgard M.I."/>
        </authorList>
    </citation>
    <scope>NUCLEOTIDE SEQUENCE</scope>
    <source>
        <tissue evidence="2">Shoot tissue taken approximately 20 cm above the soil surface</tissue>
    </source>
</reference>
<feature type="region of interest" description="Disordered" evidence="1">
    <location>
        <begin position="1"/>
        <end position="50"/>
    </location>
</feature>
<evidence type="ECO:0000313" key="2">
    <source>
        <dbReference type="EMBL" id="JAE35254.1"/>
    </source>
</evidence>
<organism evidence="2">
    <name type="scientific">Arundo donax</name>
    <name type="common">Giant reed</name>
    <name type="synonym">Donax arundinaceus</name>
    <dbReference type="NCBI Taxonomy" id="35708"/>
    <lineage>
        <taxon>Eukaryota</taxon>
        <taxon>Viridiplantae</taxon>
        <taxon>Streptophyta</taxon>
        <taxon>Embryophyta</taxon>
        <taxon>Tracheophyta</taxon>
        <taxon>Spermatophyta</taxon>
        <taxon>Magnoliopsida</taxon>
        <taxon>Liliopsida</taxon>
        <taxon>Poales</taxon>
        <taxon>Poaceae</taxon>
        <taxon>PACMAD clade</taxon>
        <taxon>Arundinoideae</taxon>
        <taxon>Arundineae</taxon>
        <taxon>Arundo</taxon>
    </lineage>
</organism>
<proteinExistence type="predicted"/>
<sequence>METYCRAASPPSIDHSPMLSSSLHAGGQGQGHALARRRRRRVWRRSQAQPPARLVARTAGWCPRVREAEVVKRHAATIGIAGERRGREEDRALYGGTNGP</sequence>
<name>A0A0A9HHG3_ARUDO</name>
<reference evidence="2" key="1">
    <citation type="submission" date="2014-09" db="EMBL/GenBank/DDBJ databases">
        <authorList>
            <person name="Magalhaes I.L.F."/>
            <person name="Oliveira U."/>
            <person name="Santos F.R."/>
            <person name="Vidigal T.H.D.A."/>
            <person name="Brescovit A.D."/>
            <person name="Santos A.J."/>
        </authorList>
    </citation>
    <scope>NUCLEOTIDE SEQUENCE</scope>
    <source>
        <tissue evidence="2">Shoot tissue taken approximately 20 cm above the soil surface</tissue>
    </source>
</reference>
<protein>
    <submittedName>
        <fullName evidence="2">Uncharacterized protein</fullName>
    </submittedName>
</protein>
<dbReference type="EMBL" id="GBRH01162642">
    <property type="protein sequence ID" value="JAE35254.1"/>
    <property type="molecule type" value="Transcribed_RNA"/>
</dbReference>
<evidence type="ECO:0000256" key="1">
    <source>
        <dbReference type="SAM" id="MobiDB-lite"/>
    </source>
</evidence>
<feature type="compositionally biased region" description="Basic residues" evidence="1">
    <location>
        <begin position="34"/>
        <end position="44"/>
    </location>
</feature>
<accession>A0A0A9HHG3</accession>